<reference evidence="4 6" key="3">
    <citation type="submission" date="2024-06" db="EMBL/GenBank/DDBJ databases">
        <title>Halorubrum miltondacostae sp. nov., a potential PHA producer isolated from an inland solar saltern in Rio Maior, Portugal.</title>
        <authorList>
            <person name="Albuquerque L."/>
            <person name="Viver T."/>
            <person name="Barroso C."/>
            <person name="Claudino R."/>
            <person name="Galvan M."/>
            <person name="Simoes G."/>
            <person name="Lobo Da Cunha A."/>
            <person name="Egas C."/>
        </authorList>
    </citation>
    <scope>NUCLEOTIDE SEQUENCE [LARGE SCALE GENOMIC DNA]</scope>
    <source>
        <strain evidence="4 6">DSM 18646</strain>
    </source>
</reference>
<dbReference type="RefSeq" id="WP_343780458.1">
    <property type="nucleotide sequence ID" value="NZ_BAAADQ010000015.1"/>
</dbReference>
<proteinExistence type="predicted"/>
<reference evidence="3" key="2">
    <citation type="submission" date="2023-12" db="EMBL/GenBank/DDBJ databases">
        <authorList>
            <person name="Sun Q."/>
            <person name="Inoue M."/>
        </authorList>
    </citation>
    <scope>NUCLEOTIDE SEQUENCE</scope>
    <source>
        <strain evidence="3">JCM 14265</strain>
    </source>
</reference>
<dbReference type="Proteomes" id="UP001567571">
    <property type="component" value="Unassembled WGS sequence"/>
</dbReference>
<feature type="compositionally biased region" description="Gly residues" evidence="1">
    <location>
        <begin position="59"/>
        <end position="68"/>
    </location>
</feature>
<name>A0AAV3SWI2_9EURY</name>
<feature type="compositionally biased region" description="Basic and acidic residues" evidence="1">
    <location>
        <begin position="197"/>
        <end position="209"/>
    </location>
</feature>
<dbReference type="EMBL" id="JBEDNW010000002">
    <property type="protein sequence ID" value="MEZ3166347.1"/>
    <property type="molecule type" value="Genomic_DNA"/>
</dbReference>
<evidence type="ECO:0000313" key="5">
    <source>
        <dbReference type="Proteomes" id="UP001501425"/>
    </source>
</evidence>
<evidence type="ECO:0000313" key="4">
    <source>
        <dbReference type="EMBL" id="MEZ3166347.1"/>
    </source>
</evidence>
<reference evidence="3" key="1">
    <citation type="journal article" date="2014" name="Int. J. Syst. Evol. Microbiol.">
        <title>Complete genome sequence of Corynebacterium casei LMG S-19264T (=DSM 44701T), isolated from a smear-ripened cheese.</title>
        <authorList>
            <consortium name="US DOE Joint Genome Institute (JGI-PGF)"/>
            <person name="Walter F."/>
            <person name="Albersmeier A."/>
            <person name="Kalinowski J."/>
            <person name="Ruckert C."/>
        </authorList>
    </citation>
    <scope>NUCLEOTIDE SEQUENCE</scope>
    <source>
        <strain evidence="3">JCM 14265</strain>
    </source>
</reference>
<comment type="caution">
    <text evidence="3">The sequence shown here is derived from an EMBL/GenBank/DDBJ whole genome shotgun (WGS) entry which is preliminary data.</text>
</comment>
<feature type="region of interest" description="Disordered" evidence="1">
    <location>
        <begin position="197"/>
        <end position="227"/>
    </location>
</feature>
<evidence type="ECO:0000256" key="1">
    <source>
        <dbReference type="SAM" id="MobiDB-lite"/>
    </source>
</evidence>
<feature type="domain" description="DUF7260" evidence="2">
    <location>
        <begin position="12"/>
        <end position="301"/>
    </location>
</feature>
<feature type="region of interest" description="Disordered" evidence="1">
    <location>
        <begin position="36"/>
        <end position="68"/>
    </location>
</feature>
<dbReference type="Pfam" id="PF23921">
    <property type="entry name" value="DUF7260"/>
    <property type="match status" value="1"/>
</dbReference>
<keyword evidence="6" id="KW-1185">Reference proteome</keyword>
<evidence type="ECO:0000259" key="2">
    <source>
        <dbReference type="Pfam" id="PF23921"/>
    </source>
</evidence>
<dbReference type="InterPro" id="IPR055684">
    <property type="entry name" value="DUF7260"/>
</dbReference>
<evidence type="ECO:0000313" key="6">
    <source>
        <dbReference type="Proteomes" id="UP001567571"/>
    </source>
</evidence>
<gene>
    <name evidence="4" type="ORF">ABNG02_03265</name>
    <name evidence="3" type="ORF">GCM10008994_29960</name>
</gene>
<organism evidence="3 5">
    <name type="scientific">Halorubrum ejinorense</name>
    <dbReference type="NCBI Taxonomy" id="425309"/>
    <lineage>
        <taxon>Archaea</taxon>
        <taxon>Methanobacteriati</taxon>
        <taxon>Methanobacteriota</taxon>
        <taxon>Stenosarchaea group</taxon>
        <taxon>Halobacteria</taxon>
        <taxon>Halobacteriales</taxon>
        <taxon>Haloferacaceae</taxon>
        <taxon>Halorubrum</taxon>
    </lineage>
</organism>
<dbReference type="Proteomes" id="UP001501425">
    <property type="component" value="Unassembled WGS sequence"/>
</dbReference>
<dbReference type="AlphaFoldDB" id="A0AAV3SWI2"/>
<protein>
    <recommendedName>
        <fullName evidence="2">DUF7260 domain-containing protein</fullName>
    </recommendedName>
</protein>
<evidence type="ECO:0000313" key="3">
    <source>
        <dbReference type="EMBL" id="GAA0552955.1"/>
    </source>
</evidence>
<sequence>MTATRTGEADDPVRAALAALRVERRRTVDERQAFETFRDRVSSIPDESGSVDPSTAGPANGGGGASGGVDRAVGGGAVDAFGDALGRGTDEIGDGVTAAAGSGLVAVRDAYRATVMSVPHYEVEYDDTYERSVAAEFGPEMAYALTRTTNFRAEYKRSLLTAASTAIEERESFLDAVESEVESVSRAGSRLDPVRSEVEAIRDELGGGDERDEERDGDADRNGHRAAPTFGALDACRTRTEALRDDCDRIAARRQRAIADSERRLALDDGLDLPAYCYQDLDATYPVLAAVGAVGADLDALRRRIERSMGRAR</sequence>
<dbReference type="EMBL" id="BAAADQ010000015">
    <property type="protein sequence ID" value="GAA0552955.1"/>
    <property type="molecule type" value="Genomic_DNA"/>
</dbReference>
<accession>A0AAV3SWI2</accession>